<feature type="non-terminal residue" evidence="1">
    <location>
        <position position="61"/>
    </location>
</feature>
<sequence>MPTISNNGTNDEIRVISALAISSCFLPSRTPTTINVLTPSDIKNQPKRHFIVCQSERIDNK</sequence>
<evidence type="ECO:0000313" key="1">
    <source>
        <dbReference type="EMBL" id="CAG8816801.1"/>
    </source>
</evidence>
<proteinExistence type="predicted"/>
<gene>
    <name evidence="1" type="ORF">RPERSI_LOCUS24537</name>
</gene>
<protein>
    <submittedName>
        <fullName evidence="1">31994_t:CDS:1</fullName>
    </submittedName>
</protein>
<comment type="caution">
    <text evidence="1">The sequence shown here is derived from an EMBL/GenBank/DDBJ whole genome shotgun (WGS) entry which is preliminary data.</text>
</comment>
<reference evidence="1" key="1">
    <citation type="submission" date="2021-06" db="EMBL/GenBank/DDBJ databases">
        <authorList>
            <person name="Kallberg Y."/>
            <person name="Tangrot J."/>
            <person name="Rosling A."/>
        </authorList>
    </citation>
    <scope>NUCLEOTIDE SEQUENCE</scope>
    <source>
        <strain evidence="1">MA461A</strain>
    </source>
</reference>
<dbReference type="Proteomes" id="UP000789920">
    <property type="component" value="Unassembled WGS sequence"/>
</dbReference>
<name>A0ACA9RYC9_9GLOM</name>
<accession>A0ACA9RYC9</accession>
<keyword evidence="2" id="KW-1185">Reference proteome</keyword>
<dbReference type="EMBL" id="CAJVQC010079024">
    <property type="protein sequence ID" value="CAG8816801.1"/>
    <property type="molecule type" value="Genomic_DNA"/>
</dbReference>
<evidence type="ECO:0000313" key="2">
    <source>
        <dbReference type="Proteomes" id="UP000789920"/>
    </source>
</evidence>
<organism evidence="1 2">
    <name type="scientific">Racocetra persica</name>
    <dbReference type="NCBI Taxonomy" id="160502"/>
    <lineage>
        <taxon>Eukaryota</taxon>
        <taxon>Fungi</taxon>
        <taxon>Fungi incertae sedis</taxon>
        <taxon>Mucoromycota</taxon>
        <taxon>Glomeromycotina</taxon>
        <taxon>Glomeromycetes</taxon>
        <taxon>Diversisporales</taxon>
        <taxon>Gigasporaceae</taxon>
        <taxon>Racocetra</taxon>
    </lineage>
</organism>